<name>A0A377XCF6_KLEPN</name>
<evidence type="ECO:0000313" key="2">
    <source>
        <dbReference type="Proteomes" id="UP000254340"/>
    </source>
</evidence>
<proteinExistence type="predicted"/>
<dbReference type="Proteomes" id="UP000254340">
    <property type="component" value="Unassembled WGS sequence"/>
</dbReference>
<protein>
    <submittedName>
        <fullName evidence="1">Uncharacterized protein</fullName>
    </submittedName>
</protein>
<sequence length="84" mass="9005">MTGCPLNEYEKMLPVNELMPETVLQVKAILAELRPVAGALASGEQDLADLARQHSPFFNALAPGRQGFIASVLATPVIPHRGEP</sequence>
<dbReference type="EMBL" id="UGLH01000005">
    <property type="protein sequence ID" value="STT78415.1"/>
    <property type="molecule type" value="Genomic_DNA"/>
</dbReference>
<gene>
    <name evidence="1" type="ORF">NCTC5047_01192</name>
</gene>
<accession>A0A377XCF6</accession>
<evidence type="ECO:0000313" key="1">
    <source>
        <dbReference type="EMBL" id="STT78415.1"/>
    </source>
</evidence>
<reference evidence="1 2" key="1">
    <citation type="submission" date="2018-06" db="EMBL/GenBank/DDBJ databases">
        <authorList>
            <consortium name="Pathogen Informatics"/>
            <person name="Doyle S."/>
        </authorList>
    </citation>
    <scope>NUCLEOTIDE SEQUENCE [LARGE SCALE GENOMIC DNA]</scope>
    <source>
        <strain evidence="1 2">NCTC5047</strain>
    </source>
</reference>
<dbReference type="AlphaFoldDB" id="A0A377XCF6"/>
<organism evidence="1 2">
    <name type="scientific">Klebsiella pneumoniae</name>
    <dbReference type="NCBI Taxonomy" id="573"/>
    <lineage>
        <taxon>Bacteria</taxon>
        <taxon>Pseudomonadati</taxon>
        <taxon>Pseudomonadota</taxon>
        <taxon>Gammaproteobacteria</taxon>
        <taxon>Enterobacterales</taxon>
        <taxon>Enterobacteriaceae</taxon>
        <taxon>Klebsiella/Raoultella group</taxon>
        <taxon>Klebsiella</taxon>
        <taxon>Klebsiella pneumoniae complex</taxon>
    </lineage>
</organism>